<evidence type="ECO:0000256" key="2">
    <source>
        <dbReference type="ARBA" id="ARBA00022824"/>
    </source>
</evidence>
<keyword evidence="4 6" id="KW-0472">Membrane</keyword>
<dbReference type="PANTHER" id="PTHR31792">
    <property type="entry name" value="VACUOLAR ATPASE ASSEMBLY INTEGRAL MEMBRANE PROTEIN VMA21"/>
    <property type="match status" value="1"/>
</dbReference>
<keyword evidence="5" id="KW-0968">Cytoplasmic vesicle</keyword>
<proteinExistence type="predicted"/>
<dbReference type="EMBL" id="VSRR010000398">
    <property type="protein sequence ID" value="MPC15042.1"/>
    <property type="molecule type" value="Genomic_DNA"/>
</dbReference>
<sequence length="164" mass="18299">MLVVKHLEGVHPLGPSAVIRFTPCHDQSDLIFSICIMFGIAVIFALLKDSRLEGGRTTHQHLPAMDATQGVEVKTAASQPPPTAHRVLIKLFLHSLAMFTLPFWAYFTCRNYAEKEYGIEAPRSYIYGAVAAVCVIQAVIFSYVYQAFKEEQLEKKLKAAAKKD</sequence>
<organism evidence="7 8">
    <name type="scientific">Portunus trituberculatus</name>
    <name type="common">Swimming crab</name>
    <name type="synonym">Neptunus trituberculatus</name>
    <dbReference type="NCBI Taxonomy" id="210409"/>
    <lineage>
        <taxon>Eukaryota</taxon>
        <taxon>Metazoa</taxon>
        <taxon>Ecdysozoa</taxon>
        <taxon>Arthropoda</taxon>
        <taxon>Crustacea</taxon>
        <taxon>Multicrustacea</taxon>
        <taxon>Malacostraca</taxon>
        <taxon>Eumalacostraca</taxon>
        <taxon>Eucarida</taxon>
        <taxon>Decapoda</taxon>
        <taxon>Pleocyemata</taxon>
        <taxon>Brachyura</taxon>
        <taxon>Eubrachyura</taxon>
        <taxon>Portunoidea</taxon>
        <taxon>Portunidae</taxon>
        <taxon>Portuninae</taxon>
        <taxon>Portunus</taxon>
    </lineage>
</organism>
<dbReference type="GO" id="GO:0031410">
    <property type="term" value="C:cytoplasmic vesicle"/>
    <property type="evidence" value="ECO:0007669"/>
    <property type="project" value="UniProtKB-KW"/>
</dbReference>
<keyword evidence="2" id="KW-0256">Endoplasmic reticulum</keyword>
<evidence type="ECO:0000256" key="5">
    <source>
        <dbReference type="ARBA" id="ARBA00023329"/>
    </source>
</evidence>
<gene>
    <name evidence="7" type="ORF">E2C01_007825</name>
</gene>
<protein>
    <submittedName>
        <fullName evidence="7">Uncharacterized protein</fullName>
    </submittedName>
</protein>
<keyword evidence="3 6" id="KW-1133">Transmembrane helix</keyword>
<evidence type="ECO:0000313" key="8">
    <source>
        <dbReference type="Proteomes" id="UP000324222"/>
    </source>
</evidence>
<dbReference type="AlphaFoldDB" id="A0A5B7CZ68"/>
<name>A0A5B7CZ68_PORTR</name>
<dbReference type="Proteomes" id="UP000324222">
    <property type="component" value="Unassembled WGS sequence"/>
</dbReference>
<evidence type="ECO:0000256" key="1">
    <source>
        <dbReference type="ARBA" id="ARBA00022692"/>
    </source>
</evidence>
<dbReference type="Pfam" id="PF09446">
    <property type="entry name" value="VMA21"/>
    <property type="match status" value="1"/>
</dbReference>
<feature type="transmembrane region" description="Helical" evidence="6">
    <location>
        <begin position="30"/>
        <end position="47"/>
    </location>
</feature>
<keyword evidence="8" id="KW-1185">Reference proteome</keyword>
<feature type="transmembrane region" description="Helical" evidence="6">
    <location>
        <begin position="87"/>
        <end position="105"/>
    </location>
</feature>
<dbReference type="PANTHER" id="PTHR31792:SF3">
    <property type="entry name" value="VACUOLAR ATPASE ASSEMBLY INTEGRAL MEMBRANE PROTEIN VMA21"/>
    <property type="match status" value="1"/>
</dbReference>
<evidence type="ECO:0000256" key="6">
    <source>
        <dbReference type="SAM" id="Phobius"/>
    </source>
</evidence>
<evidence type="ECO:0000256" key="4">
    <source>
        <dbReference type="ARBA" id="ARBA00023136"/>
    </source>
</evidence>
<dbReference type="GO" id="GO:0070072">
    <property type="term" value="P:vacuolar proton-transporting V-type ATPase complex assembly"/>
    <property type="evidence" value="ECO:0007669"/>
    <property type="project" value="InterPro"/>
</dbReference>
<evidence type="ECO:0000256" key="3">
    <source>
        <dbReference type="ARBA" id="ARBA00022989"/>
    </source>
</evidence>
<feature type="transmembrane region" description="Helical" evidence="6">
    <location>
        <begin position="125"/>
        <end position="148"/>
    </location>
</feature>
<evidence type="ECO:0000313" key="7">
    <source>
        <dbReference type="EMBL" id="MPC15042.1"/>
    </source>
</evidence>
<keyword evidence="1 6" id="KW-0812">Transmembrane</keyword>
<comment type="caution">
    <text evidence="7">The sequence shown here is derived from an EMBL/GenBank/DDBJ whole genome shotgun (WGS) entry which is preliminary data.</text>
</comment>
<accession>A0A5B7CZ68</accession>
<reference evidence="7 8" key="1">
    <citation type="submission" date="2019-05" db="EMBL/GenBank/DDBJ databases">
        <title>Another draft genome of Portunus trituberculatus and its Hox gene families provides insights of decapod evolution.</title>
        <authorList>
            <person name="Jeong J.-H."/>
            <person name="Song I."/>
            <person name="Kim S."/>
            <person name="Choi T."/>
            <person name="Kim D."/>
            <person name="Ryu S."/>
            <person name="Kim W."/>
        </authorList>
    </citation>
    <scope>NUCLEOTIDE SEQUENCE [LARGE SCALE GENOMIC DNA]</scope>
    <source>
        <tissue evidence="7">Muscle</tissue>
    </source>
</reference>
<dbReference type="InterPro" id="IPR019013">
    <property type="entry name" value="Vma21"/>
</dbReference>
<dbReference type="GO" id="GO:0005789">
    <property type="term" value="C:endoplasmic reticulum membrane"/>
    <property type="evidence" value="ECO:0007669"/>
    <property type="project" value="TreeGrafter"/>
</dbReference>